<proteinExistence type="predicted"/>
<name>A0ABT1P641_9ACTN</name>
<organism evidence="1 2">
    <name type="scientific">Streptantibioticus rubrisoli</name>
    <dbReference type="NCBI Taxonomy" id="1387313"/>
    <lineage>
        <taxon>Bacteria</taxon>
        <taxon>Bacillati</taxon>
        <taxon>Actinomycetota</taxon>
        <taxon>Actinomycetes</taxon>
        <taxon>Kitasatosporales</taxon>
        <taxon>Streptomycetaceae</taxon>
        <taxon>Streptantibioticus</taxon>
    </lineage>
</organism>
<protein>
    <recommendedName>
        <fullName evidence="3">Zinc ribbon domain-containing protein</fullName>
    </recommendedName>
</protein>
<evidence type="ECO:0000313" key="2">
    <source>
        <dbReference type="Proteomes" id="UP001206206"/>
    </source>
</evidence>
<dbReference type="EMBL" id="JANFNH010000001">
    <property type="protein sequence ID" value="MCQ4040829.1"/>
    <property type="molecule type" value="Genomic_DNA"/>
</dbReference>
<dbReference type="RefSeq" id="WP_255924765.1">
    <property type="nucleotide sequence ID" value="NZ_JANFNH010000001.1"/>
</dbReference>
<sequence>MTDFADEARSRTAHLLRMANTVDARLRAQIIEYADSTPDPPVMGPTGIATAGCPLCLRTMWRQRDGWVCASCGHVEEELPVSCPNCRTVMKPPPTSAPDRWWCSRCGRVATAGDSTTEIENRERGRLEAVRLLDRAVAQRADRRREAEATAVSWAFSAAVTERERLRMERAALRLRP</sequence>
<dbReference type="SUPFAM" id="SSF161187">
    <property type="entry name" value="YfgJ-like"/>
    <property type="match status" value="1"/>
</dbReference>
<reference evidence="1 2" key="1">
    <citation type="submission" date="2022-06" db="EMBL/GenBank/DDBJ databases">
        <title>Draft genome sequence of type strain Streptomyces rubrisoli DSM 42083.</title>
        <authorList>
            <person name="Duangmal K."/>
            <person name="Klaysubun C."/>
        </authorList>
    </citation>
    <scope>NUCLEOTIDE SEQUENCE [LARGE SCALE GENOMIC DNA]</scope>
    <source>
        <strain evidence="1 2">DSM 42083</strain>
    </source>
</reference>
<gene>
    <name evidence="1" type="ORF">NON19_02010</name>
</gene>
<dbReference type="Proteomes" id="UP001206206">
    <property type="component" value="Unassembled WGS sequence"/>
</dbReference>
<accession>A0ABT1P641</accession>
<comment type="caution">
    <text evidence="1">The sequence shown here is derived from an EMBL/GenBank/DDBJ whole genome shotgun (WGS) entry which is preliminary data.</text>
</comment>
<evidence type="ECO:0008006" key="3">
    <source>
        <dbReference type="Google" id="ProtNLM"/>
    </source>
</evidence>
<keyword evidence="2" id="KW-1185">Reference proteome</keyword>
<evidence type="ECO:0000313" key="1">
    <source>
        <dbReference type="EMBL" id="MCQ4040829.1"/>
    </source>
</evidence>